<dbReference type="InterPro" id="IPR023393">
    <property type="entry name" value="START-like_dom_sf"/>
</dbReference>
<dbReference type="RefSeq" id="WP_323250620.1">
    <property type="nucleotide sequence ID" value="NZ_JAYFUL010000025.1"/>
</dbReference>
<gene>
    <name evidence="1" type="ORF">VB264_15045</name>
</gene>
<sequence length="144" mass="17244">MKIQIKTTVNQDLLSVWEGFDLTLFKALAPPFPPVVIKQFDGCMKGDVVHLVLNFIFFKQDWISNIIEQKNSEHSIYFIDQGTILPFFLKYWHHEHRLESQQTGTVITDNIDFNTPYLLTDYLVYPLLYLQFLYRKPIYKRYFQ</sequence>
<dbReference type="Gene3D" id="3.30.530.20">
    <property type="match status" value="1"/>
</dbReference>
<evidence type="ECO:0000313" key="2">
    <source>
        <dbReference type="Proteomes" id="UP001304671"/>
    </source>
</evidence>
<organism evidence="1 2">
    <name type="scientific">Arcicella aquatica</name>
    <dbReference type="NCBI Taxonomy" id="217141"/>
    <lineage>
        <taxon>Bacteria</taxon>
        <taxon>Pseudomonadati</taxon>
        <taxon>Bacteroidota</taxon>
        <taxon>Cytophagia</taxon>
        <taxon>Cytophagales</taxon>
        <taxon>Flectobacillaceae</taxon>
        <taxon>Arcicella</taxon>
    </lineage>
</organism>
<accession>A0ABU5QPW5</accession>
<dbReference type="SUPFAM" id="SSF55961">
    <property type="entry name" value="Bet v1-like"/>
    <property type="match status" value="1"/>
</dbReference>
<protein>
    <recommendedName>
        <fullName evidence="3">Ligand-binding SRPBCC domain-containing protein</fullName>
    </recommendedName>
</protein>
<reference evidence="1 2" key="1">
    <citation type="submission" date="2023-12" db="EMBL/GenBank/DDBJ databases">
        <title>Novel species of the genus Arcicella isolated from rivers.</title>
        <authorList>
            <person name="Lu H."/>
        </authorList>
    </citation>
    <scope>NUCLEOTIDE SEQUENCE [LARGE SCALE GENOMIC DNA]</scope>
    <source>
        <strain evidence="1 2">LMG 21963</strain>
    </source>
</reference>
<evidence type="ECO:0008006" key="3">
    <source>
        <dbReference type="Google" id="ProtNLM"/>
    </source>
</evidence>
<evidence type="ECO:0000313" key="1">
    <source>
        <dbReference type="EMBL" id="MEA5259111.1"/>
    </source>
</evidence>
<proteinExistence type="predicted"/>
<dbReference type="Proteomes" id="UP001304671">
    <property type="component" value="Unassembled WGS sequence"/>
</dbReference>
<keyword evidence="2" id="KW-1185">Reference proteome</keyword>
<name>A0ABU5QPW5_9BACT</name>
<dbReference type="EMBL" id="JAYFUL010000025">
    <property type="protein sequence ID" value="MEA5259111.1"/>
    <property type="molecule type" value="Genomic_DNA"/>
</dbReference>
<comment type="caution">
    <text evidence="1">The sequence shown here is derived from an EMBL/GenBank/DDBJ whole genome shotgun (WGS) entry which is preliminary data.</text>
</comment>